<keyword evidence="3" id="KW-1185">Reference proteome</keyword>
<accession>A0A0M9ETQ2</accession>
<dbReference type="AlphaFoldDB" id="A0A0M9ETQ2"/>
<dbReference type="OrthoDB" id="5105445at2759"/>
<organism evidence="2 3">
    <name type="scientific">Fusarium langsethiae</name>
    <dbReference type="NCBI Taxonomy" id="179993"/>
    <lineage>
        <taxon>Eukaryota</taxon>
        <taxon>Fungi</taxon>
        <taxon>Dikarya</taxon>
        <taxon>Ascomycota</taxon>
        <taxon>Pezizomycotina</taxon>
        <taxon>Sordariomycetes</taxon>
        <taxon>Hypocreomycetidae</taxon>
        <taxon>Hypocreales</taxon>
        <taxon>Nectriaceae</taxon>
        <taxon>Fusarium</taxon>
    </lineage>
</organism>
<sequence length="208" mass="23639">MSHFENNSVASSACPAQRADDTYQVDSIHIYRLPDEILSQICSYATAAKALPLQIDDESQPSLKTGTQTAHALCLVSRRFNRLSTLFLFRSLVFTQTKLTGRRLTQRDLSSKPYLQEPHSLNKLFNLLRDRPALRQHCTSLCFNYREEALDDSDSENDDQDSSEDSMSDDEIDNMIPPESLLDYLYGQLTNVREFQVNVTEGFTSQAT</sequence>
<feature type="region of interest" description="Disordered" evidence="1">
    <location>
        <begin position="150"/>
        <end position="175"/>
    </location>
</feature>
<evidence type="ECO:0000313" key="3">
    <source>
        <dbReference type="Proteomes" id="UP000037904"/>
    </source>
</evidence>
<protein>
    <submittedName>
        <fullName evidence="2">Uncharacterized protein</fullName>
    </submittedName>
</protein>
<evidence type="ECO:0000313" key="2">
    <source>
        <dbReference type="EMBL" id="KPA39699.1"/>
    </source>
</evidence>
<feature type="compositionally biased region" description="Acidic residues" evidence="1">
    <location>
        <begin position="150"/>
        <end position="173"/>
    </location>
</feature>
<comment type="caution">
    <text evidence="2">The sequence shown here is derived from an EMBL/GenBank/DDBJ whole genome shotgun (WGS) entry which is preliminary data.</text>
</comment>
<proteinExistence type="predicted"/>
<gene>
    <name evidence="2" type="ORF">FLAG1_07451</name>
</gene>
<dbReference type="Proteomes" id="UP000037904">
    <property type="component" value="Unassembled WGS sequence"/>
</dbReference>
<evidence type="ECO:0000256" key="1">
    <source>
        <dbReference type="SAM" id="MobiDB-lite"/>
    </source>
</evidence>
<name>A0A0M9ETQ2_FUSLA</name>
<reference evidence="2 3" key="1">
    <citation type="submission" date="2015-04" db="EMBL/GenBank/DDBJ databases">
        <title>The draft genome sequence of Fusarium langsethiae, a T-2/HT-2 mycotoxin producer.</title>
        <authorList>
            <person name="Lysoe E."/>
            <person name="Divon H.H."/>
            <person name="Terzi V."/>
            <person name="Orru L."/>
            <person name="Lamontanara A."/>
            <person name="Kolseth A.-K."/>
            <person name="Frandsen R.J."/>
            <person name="Nielsen K."/>
            <person name="Thrane U."/>
        </authorList>
    </citation>
    <scope>NUCLEOTIDE SEQUENCE [LARGE SCALE GENOMIC DNA]</scope>
    <source>
        <strain evidence="2 3">Fl201059</strain>
    </source>
</reference>
<dbReference type="EMBL" id="JXCE01000177">
    <property type="protein sequence ID" value="KPA39699.1"/>
    <property type="molecule type" value="Genomic_DNA"/>
</dbReference>